<sequence>MVWQSNIKFLIGLTSLMFLA</sequence>
<dbReference type="AlphaFoldDB" id="A0A2P2N8H5"/>
<accession>A0A2P2N8H5</accession>
<evidence type="ECO:0000313" key="1">
    <source>
        <dbReference type="EMBL" id="MBX38804.1"/>
    </source>
</evidence>
<reference evidence="1" key="1">
    <citation type="submission" date="2018-02" db="EMBL/GenBank/DDBJ databases">
        <title>Rhizophora mucronata_Transcriptome.</title>
        <authorList>
            <person name="Meera S.P."/>
            <person name="Sreeshan A."/>
            <person name="Augustine A."/>
        </authorList>
    </citation>
    <scope>NUCLEOTIDE SEQUENCE</scope>
    <source>
        <tissue evidence="1">Leaf</tissue>
    </source>
</reference>
<organism evidence="1">
    <name type="scientific">Rhizophora mucronata</name>
    <name type="common">Asiatic mangrove</name>
    <dbReference type="NCBI Taxonomy" id="61149"/>
    <lineage>
        <taxon>Eukaryota</taxon>
        <taxon>Viridiplantae</taxon>
        <taxon>Streptophyta</taxon>
        <taxon>Embryophyta</taxon>
        <taxon>Tracheophyta</taxon>
        <taxon>Spermatophyta</taxon>
        <taxon>Magnoliopsida</taxon>
        <taxon>eudicotyledons</taxon>
        <taxon>Gunneridae</taxon>
        <taxon>Pentapetalae</taxon>
        <taxon>rosids</taxon>
        <taxon>fabids</taxon>
        <taxon>Malpighiales</taxon>
        <taxon>Rhizophoraceae</taxon>
        <taxon>Rhizophora</taxon>
    </lineage>
</organism>
<proteinExistence type="predicted"/>
<name>A0A2P2N8H5_RHIMU</name>
<dbReference type="EMBL" id="GGEC01058320">
    <property type="protein sequence ID" value="MBX38804.1"/>
    <property type="molecule type" value="Transcribed_RNA"/>
</dbReference>
<protein>
    <submittedName>
        <fullName evidence="1">Uncharacterized protein</fullName>
    </submittedName>
</protein>